<feature type="non-terminal residue" evidence="6">
    <location>
        <position position="967"/>
    </location>
</feature>
<proteinExistence type="predicted"/>
<dbReference type="AlphaFoldDB" id="A0A1S2VC80"/>
<dbReference type="Proteomes" id="UP000181790">
    <property type="component" value="Unassembled WGS sequence"/>
</dbReference>
<dbReference type="RefSeq" id="WP_071506833.1">
    <property type="nucleotide sequence ID" value="NZ_MORL01000075.1"/>
</dbReference>
<feature type="domain" description="SD-repeat containing protein B" evidence="5">
    <location>
        <begin position="640"/>
        <end position="771"/>
    </location>
</feature>
<organism evidence="6 7">
    <name type="scientific">Arsenicibacter rosenii</name>
    <dbReference type="NCBI Taxonomy" id="1750698"/>
    <lineage>
        <taxon>Bacteria</taxon>
        <taxon>Pseudomonadati</taxon>
        <taxon>Bacteroidota</taxon>
        <taxon>Cytophagia</taxon>
        <taxon>Cytophagales</taxon>
        <taxon>Spirosomataceae</taxon>
        <taxon>Arsenicibacter</taxon>
    </lineage>
</organism>
<dbReference type="EMBL" id="MORL01000075">
    <property type="protein sequence ID" value="OIN55538.1"/>
    <property type="molecule type" value="Genomic_DNA"/>
</dbReference>
<keyword evidence="7" id="KW-1185">Reference proteome</keyword>
<dbReference type="Pfam" id="PF17210">
    <property type="entry name" value="SdrD_B"/>
    <property type="match status" value="1"/>
</dbReference>
<evidence type="ECO:0000256" key="3">
    <source>
        <dbReference type="ARBA" id="ARBA00022729"/>
    </source>
</evidence>
<accession>A0A1S2VC80</accession>
<evidence type="ECO:0000259" key="5">
    <source>
        <dbReference type="Pfam" id="PF17210"/>
    </source>
</evidence>
<feature type="signal peptide" evidence="4">
    <location>
        <begin position="1"/>
        <end position="17"/>
    </location>
</feature>
<keyword evidence="3 4" id="KW-0732">Signal</keyword>
<gene>
    <name evidence="6" type="ORF">BLX24_29650</name>
</gene>
<evidence type="ECO:0000313" key="7">
    <source>
        <dbReference type="Proteomes" id="UP000181790"/>
    </source>
</evidence>
<name>A0A1S2VC80_9BACT</name>
<sequence length="967" mass="98511">MLIWLMCMAGLSGVVQAQNISGIVYRDFNGNGTYQSTPASGTYTYGETGVSGVIIKAYNTSGVLAGSATSGSTGSYSITASGSGPYRVEYTIPAPLGYLNEGYYNGNASGTSVEFVSSGTVILNFGVNSVNDYCQSAPPLAIPCFVVGDPLSATSTVATEVALVSVPYNSSGTGLAGTKLATAKELGSIFGAAYQRESKKLFTAAFMKRHVGLGTAGLGGIYVTNMSGSTAANSVYVDLESAPFSLSLGASDISARVLPGDGGVSSNDPLGFDAVGKVGLGGMTLSTDGRILYVVDLYNRQLLALAIGNPAKTTLQASDLTKIAIPAPGCTNGVGRPFAVKVYNGKVYIGVVCTAENGGTANDMYAYVYAMDEGATTIPTTAVFSFRLNYAKGMIHTQDAPLGDSWEPWVSQFSGINLGSVTNPGSAGTVADPFFRRSARPQPMLSDIDFTSNGDMVMGFMDRGGHQLGFRQRNTTQTTSTTLLNGYIGGDLLRASFNGTAWVLEKNAAVGTLASSGAGNGQGPGTPTSTTYATPAGEFYYTDAYSGYLSSSMPYVEIHQETYMGSSLVIPGSNYLISTMMDPLNTWSGGIAWFDNRTGADNRRAEIYRTLGGGAANDVTLGKANGLGLLEALCSPAPIMIGNRVWNDTNNNGVQDAGEAGIPGVVVTLKGTGLSANGVTATTNSKGEYYFSTATGTSSTSAVLNLSLTYGGSYSVCFPISTSAGALLISENVNAATGENADKIDSDPSATGVVTLTIGVGGENDFSIDAAYAPVPPCSMSLIVLANTCNEVTNTYPVSGTVSLNNSPATSLTVTDGTKSAVISVTAGQTNATFSLTGLSSGSGKHTVSVVAAATACETVSQTYTAPATCTVAATIAVVSATVCYGSSATLTASGCNNGTVSWSNGTTGNSLITPGLTQTTAYTATCTTQTGSATSVVGTATVMPQPVLSLQASSTNVTAGTPVSLS</sequence>
<comment type="subcellular location">
    <subcellularLocation>
        <location evidence="1">Secreted</location>
    </subcellularLocation>
</comment>
<keyword evidence="2" id="KW-0964">Secreted</keyword>
<dbReference type="InterPro" id="IPR033764">
    <property type="entry name" value="Sdr_B"/>
</dbReference>
<dbReference type="GO" id="GO:0005576">
    <property type="term" value="C:extracellular region"/>
    <property type="evidence" value="ECO:0007669"/>
    <property type="project" value="UniProtKB-SubCell"/>
</dbReference>
<evidence type="ECO:0000313" key="6">
    <source>
        <dbReference type="EMBL" id="OIN55538.1"/>
    </source>
</evidence>
<evidence type="ECO:0000256" key="4">
    <source>
        <dbReference type="SAM" id="SignalP"/>
    </source>
</evidence>
<feature type="chain" id="PRO_5010291526" description="SD-repeat containing protein B domain-containing protein" evidence="4">
    <location>
        <begin position="18"/>
        <end position="967"/>
    </location>
</feature>
<evidence type="ECO:0000256" key="1">
    <source>
        <dbReference type="ARBA" id="ARBA00004613"/>
    </source>
</evidence>
<reference evidence="6 7" key="1">
    <citation type="submission" date="2016-10" db="EMBL/GenBank/DDBJ databases">
        <title>Arsenicibacter rosenii gen. nov., sp. nov., an efficient arsenic-methylating bacterium isolated from an arsenic-contaminated paddy soil.</title>
        <authorList>
            <person name="Huang K."/>
        </authorList>
    </citation>
    <scope>NUCLEOTIDE SEQUENCE [LARGE SCALE GENOMIC DNA]</scope>
    <source>
        <strain evidence="6 7">SM-1</strain>
    </source>
</reference>
<comment type="caution">
    <text evidence="6">The sequence shown here is derived from an EMBL/GenBank/DDBJ whole genome shotgun (WGS) entry which is preliminary data.</text>
</comment>
<dbReference type="SUPFAM" id="SSF117074">
    <property type="entry name" value="Hypothetical protein PA1324"/>
    <property type="match status" value="2"/>
</dbReference>
<dbReference type="InterPro" id="IPR013783">
    <property type="entry name" value="Ig-like_fold"/>
</dbReference>
<evidence type="ECO:0000256" key="2">
    <source>
        <dbReference type="ARBA" id="ARBA00022525"/>
    </source>
</evidence>
<protein>
    <recommendedName>
        <fullName evidence="5">SD-repeat containing protein B domain-containing protein</fullName>
    </recommendedName>
</protein>
<dbReference type="Gene3D" id="2.60.40.10">
    <property type="entry name" value="Immunoglobulins"/>
    <property type="match status" value="2"/>
</dbReference>